<organism evidence="6 7">
    <name type="scientific">Chrysophaeum taylorii</name>
    <dbReference type="NCBI Taxonomy" id="2483200"/>
    <lineage>
        <taxon>Eukaryota</taxon>
        <taxon>Sar</taxon>
        <taxon>Stramenopiles</taxon>
        <taxon>Ochrophyta</taxon>
        <taxon>Pelagophyceae</taxon>
        <taxon>Pelagomonadales</taxon>
        <taxon>Pelagomonadaceae</taxon>
        <taxon>Chrysophaeum</taxon>
    </lineage>
</organism>
<keyword evidence="4" id="KW-0479">Metal-binding</keyword>
<name>A0AAD7XRK3_9STRA</name>
<dbReference type="EMBL" id="JAQMWT010000217">
    <property type="protein sequence ID" value="KAJ8607419.1"/>
    <property type="molecule type" value="Genomic_DNA"/>
</dbReference>
<dbReference type="InterPro" id="IPR038156">
    <property type="entry name" value="PCS_N_sf"/>
</dbReference>
<accession>A0AAD7XRK3</accession>
<evidence type="ECO:0000313" key="7">
    <source>
        <dbReference type="Proteomes" id="UP001230188"/>
    </source>
</evidence>
<keyword evidence="7" id="KW-1185">Reference proteome</keyword>
<reference evidence="6" key="1">
    <citation type="submission" date="2023-01" db="EMBL/GenBank/DDBJ databases">
        <title>Metagenome sequencing of chrysophaentin producing Chrysophaeum taylorii.</title>
        <authorList>
            <person name="Davison J."/>
            <person name="Bewley C."/>
        </authorList>
    </citation>
    <scope>NUCLEOTIDE SEQUENCE</scope>
    <source>
        <strain evidence="6">NIES-1699</strain>
    </source>
</reference>
<protein>
    <recommendedName>
        <fullName evidence="1">glutathione gamma-glutamylcysteinyltransferase</fullName>
        <ecNumber evidence="1">2.3.2.15</ecNumber>
    </recommendedName>
</protein>
<evidence type="ECO:0000259" key="5">
    <source>
        <dbReference type="PROSITE" id="PS51443"/>
    </source>
</evidence>
<dbReference type="Pfam" id="PF05023">
    <property type="entry name" value="Phytochelatin"/>
    <property type="match status" value="1"/>
</dbReference>
<keyword evidence="2" id="KW-0104">Cadmium</keyword>
<dbReference type="GO" id="GO:0046938">
    <property type="term" value="P:phytochelatin biosynthetic process"/>
    <property type="evidence" value="ECO:0007669"/>
    <property type="project" value="InterPro"/>
</dbReference>
<dbReference type="Proteomes" id="UP001230188">
    <property type="component" value="Unassembled WGS sequence"/>
</dbReference>
<dbReference type="InterPro" id="IPR038765">
    <property type="entry name" value="Papain-like_cys_pep_sf"/>
</dbReference>
<dbReference type="Gene3D" id="3.90.70.30">
    <property type="entry name" value="Phytochelatin synthase, N-terminal domain"/>
    <property type="match status" value="1"/>
</dbReference>
<dbReference type="PANTHER" id="PTHR33447:SF20">
    <property type="entry name" value="GLUTATHIONE GAMMA-GLUTAMYLCYSTEINYLTRANSFERASE"/>
    <property type="match status" value="1"/>
</dbReference>
<comment type="caution">
    <text evidence="6">The sequence shown here is derived from an EMBL/GenBank/DDBJ whole genome shotgun (WGS) entry which is preliminary data.</text>
</comment>
<feature type="domain" description="Peptidase C83" evidence="5">
    <location>
        <begin position="1"/>
        <end position="201"/>
    </location>
</feature>
<evidence type="ECO:0000313" key="6">
    <source>
        <dbReference type="EMBL" id="KAJ8607419.1"/>
    </source>
</evidence>
<proteinExistence type="predicted"/>
<dbReference type="InterPro" id="IPR040409">
    <property type="entry name" value="PCS-like"/>
</dbReference>
<evidence type="ECO:0000256" key="2">
    <source>
        <dbReference type="ARBA" id="ARBA00022539"/>
    </source>
</evidence>
<keyword evidence="3" id="KW-0808">Transferase</keyword>
<evidence type="ECO:0000256" key="4">
    <source>
        <dbReference type="ARBA" id="ARBA00022723"/>
    </source>
</evidence>
<evidence type="ECO:0000256" key="1">
    <source>
        <dbReference type="ARBA" id="ARBA00012468"/>
    </source>
</evidence>
<dbReference type="AlphaFoldDB" id="A0AAD7XRK3"/>
<dbReference type="InterPro" id="IPR007719">
    <property type="entry name" value="PCS_N"/>
</dbReference>
<dbReference type="GO" id="GO:0016756">
    <property type="term" value="F:glutathione gamma-glutamylcysteinyltransferase activity"/>
    <property type="evidence" value="ECO:0007669"/>
    <property type="project" value="UniProtKB-EC"/>
</dbReference>
<dbReference type="GO" id="GO:0010038">
    <property type="term" value="P:response to metal ion"/>
    <property type="evidence" value="ECO:0007669"/>
    <property type="project" value="InterPro"/>
</dbReference>
<gene>
    <name evidence="6" type="ORF">CTAYLR_009978</name>
</gene>
<dbReference type="GO" id="GO:0046872">
    <property type="term" value="F:metal ion binding"/>
    <property type="evidence" value="ECO:0007669"/>
    <property type="project" value="UniProtKB-KW"/>
</dbReference>
<dbReference type="PROSITE" id="PS51443">
    <property type="entry name" value="PCS"/>
    <property type="match status" value="1"/>
</dbReference>
<dbReference type="PANTHER" id="PTHR33447">
    <property type="entry name" value="GLUTATHIONE GAMMA-GLUTAMYLCYSTEINYLTRANSFERASE"/>
    <property type="match status" value="1"/>
</dbReference>
<dbReference type="SUPFAM" id="SSF54001">
    <property type="entry name" value="Cysteine proteinases"/>
    <property type="match status" value="1"/>
</dbReference>
<sequence length="213" mass="22957">MGRGPVALASMLGSAYLEEAETSQYAVLAPHLRPQNGRSSCGLAATAVVFASFDKKPDREEDVLAAQQGTERLDSISYGITLDDLSLLMGSIGLECEAYRATDLATARRDLRRSLAADVRVVLNYTMRKVPGLGGNWGHHALVAAYHEPSDTFLVLDAATRLRPYAQPVWIDAPTLFAGMIEPDGMSGTPRGWLVCHRPTSACCLTPDLLPSL</sequence>
<evidence type="ECO:0000256" key="3">
    <source>
        <dbReference type="ARBA" id="ARBA00022679"/>
    </source>
</evidence>
<dbReference type="EC" id="2.3.2.15" evidence="1"/>